<gene>
    <name evidence="2" type="ORF">CQA63_04765</name>
</gene>
<dbReference type="OrthoDB" id="5322775at2"/>
<evidence type="ECO:0000256" key="1">
    <source>
        <dbReference type="SAM" id="SignalP"/>
    </source>
</evidence>
<reference evidence="2 3" key="1">
    <citation type="submission" date="2018-04" db="EMBL/GenBank/DDBJ databases">
        <title>Novel Campyloabacter and Helicobacter Species and Strains.</title>
        <authorList>
            <person name="Mannion A.J."/>
            <person name="Shen Z."/>
            <person name="Fox J.G."/>
        </authorList>
    </citation>
    <scope>NUCLEOTIDE SEQUENCE [LARGE SCALE GENOMIC DNA]</scope>
    <source>
        <strain evidence="2 3">MIT 98-6070</strain>
    </source>
</reference>
<comment type="caution">
    <text evidence="2">The sequence shown here is derived from an EMBL/GenBank/DDBJ whole genome shotgun (WGS) entry which is preliminary data.</text>
</comment>
<dbReference type="InterPro" id="IPR002718">
    <property type="entry name" value="OMP_Helicobacter"/>
</dbReference>
<dbReference type="SUPFAM" id="SSF103515">
    <property type="entry name" value="Autotransporter"/>
    <property type="match status" value="1"/>
</dbReference>
<sequence>MKKILFTLLLAHCAYAGQSGVFVGGSLSLNNTFYQGLYSVEENGATTEYPHSNYSPNALGLSLRVGYQKFSSDAKLGARIYLEYNNNGYGSYKDELGRTYKMDMSGFDVGADLLFEVLQLESATFGIFAGGAVGFNSHKFTNAQYSIYQSTLTTPAKLEGYGLNAHSGVSLTFKGNHRIELELQYANFVSDYDSGIIRSADKAESLKLEAQGFLKYRLNYFYVF</sequence>
<evidence type="ECO:0000313" key="3">
    <source>
        <dbReference type="Proteomes" id="UP000256599"/>
    </source>
</evidence>
<dbReference type="RefSeq" id="WP_104699668.1">
    <property type="nucleotide sequence ID" value="NZ_FZPP01000011.1"/>
</dbReference>
<keyword evidence="1" id="KW-0732">Signal</keyword>
<protein>
    <submittedName>
        <fullName evidence="2">Outer membrane beta-barrel protein</fullName>
    </submittedName>
</protein>
<accession>A0A3D8I446</accession>
<organism evidence="2 3">
    <name type="scientific">Helicobacter marmotae</name>
    <dbReference type="NCBI Taxonomy" id="152490"/>
    <lineage>
        <taxon>Bacteria</taxon>
        <taxon>Pseudomonadati</taxon>
        <taxon>Campylobacterota</taxon>
        <taxon>Epsilonproteobacteria</taxon>
        <taxon>Campylobacterales</taxon>
        <taxon>Helicobacteraceae</taxon>
        <taxon>Helicobacter</taxon>
    </lineage>
</organism>
<feature type="signal peptide" evidence="1">
    <location>
        <begin position="1"/>
        <end position="16"/>
    </location>
</feature>
<dbReference type="EMBL" id="NXLR01000007">
    <property type="protein sequence ID" value="RDU59897.1"/>
    <property type="molecule type" value="Genomic_DNA"/>
</dbReference>
<keyword evidence="3" id="KW-1185">Reference proteome</keyword>
<dbReference type="InterPro" id="IPR036709">
    <property type="entry name" value="Autotransporte_beta_dom_sf"/>
</dbReference>
<feature type="chain" id="PRO_5017578301" evidence="1">
    <location>
        <begin position="17"/>
        <end position="224"/>
    </location>
</feature>
<proteinExistence type="predicted"/>
<dbReference type="AlphaFoldDB" id="A0A3D8I446"/>
<evidence type="ECO:0000313" key="2">
    <source>
        <dbReference type="EMBL" id="RDU59897.1"/>
    </source>
</evidence>
<dbReference type="Pfam" id="PF01856">
    <property type="entry name" value="HP_OMP"/>
    <property type="match status" value="1"/>
</dbReference>
<dbReference type="Proteomes" id="UP000256599">
    <property type="component" value="Unassembled WGS sequence"/>
</dbReference>
<name>A0A3D8I446_9HELI</name>